<proteinExistence type="inferred from homology"/>
<dbReference type="Pfam" id="PF10232">
    <property type="entry name" value="Med8"/>
    <property type="match status" value="2"/>
</dbReference>
<reference evidence="10" key="1">
    <citation type="submission" date="2019-11" db="EMBL/GenBank/DDBJ databases">
        <title>The nuclear and mitochondrial genomes of Frieseomelitta varia - a highly eusocial stingless bee (Meliponini) with a permanently sterile worker caste.</title>
        <authorList>
            <person name="Freitas F.C.P."/>
            <person name="Lourenco A.P."/>
            <person name="Nunes F.M.F."/>
            <person name="Paschoal A.R."/>
            <person name="Abreu F.C.P."/>
            <person name="Barbin F.O."/>
            <person name="Bataglia L."/>
            <person name="Cardoso-Junior C.A.M."/>
            <person name="Cervoni M.S."/>
            <person name="Silva S.R."/>
            <person name="Dalarmi F."/>
            <person name="Del Lama M.A."/>
            <person name="Depintor T.S."/>
            <person name="Ferreira K.M."/>
            <person name="Goria P.S."/>
            <person name="Jaskot M.C."/>
            <person name="Lago D.C."/>
            <person name="Luna-Lucena D."/>
            <person name="Moda L.M."/>
            <person name="Nascimento L."/>
            <person name="Pedrino M."/>
            <person name="Rabico F.O."/>
            <person name="Sanches F.C."/>
            <person name="Santos D.E."/>
            <person name="Santos C.G."/>
            <person name="Vieira J."/>
            <person name="Lopes T.F."/>
            <person name="Barchuk A.R."/>
            <person name="Hartfelder K."/>
            <person name="Simoes Z.L.P."/>
            <person name="Bitondi M.M.G."/>
            <person name="Pinheiro D.G."/>
        </authorList>
    </citation>
    <scope>NUCLEOTIDE SEQUENCE</scope>
    <source>
        <strain evidence="10">USP_RPSP 00005682</strain>
        <tissue evidence="10">Whole individual</tissue>
    </source>
</reference>
<dbReference type="GO" id="GO:0070847">
    <property type="term" value="C:core mediator complex"/>
    <property type="evidence" value="ECO:0007669"/>
    <property type="project" value="TreeGrafter"/>
</dbReference>
<evidence type="ECO:0000256" key="5">
    <source>
        <dbReference type="ARBA" id="ARBA00023159"/>
    </source>
</evidence>
<evidence type="ECO:0000313" key="11">
    <source>
        <dbReference type="Proteomes" id="UP000655588"/>
    </source>
</evidence>
<evidence type="ECO:0000313" key="10">
    <source>
        <dbReference type="EMBL" id="KAF3420543.1"/>
    </source>
</evidence>
<evidence type="ECO:0000256" key="4">
    <source>
        <dbReference type="ARBA" id="ARBA00023015"/>
    </source>
</evidence>
<dbReference type="GO" id="GO:0003712">
    <property type="term" value="F:transcription coregulator activity"/>
    <property type="evidence" value="ECO:0007669"/>
    <property type="project" value="InterPro"/>
</dbReference>
<dbReference type="GO" id="GO:0006357">
    <property type="term" value="P:regulation of transcription by RNA polymerase II"/>
    <property type="evidence" value="ECO:0007669"/>
    <property type="project" value="InterPro"/>
</dbReference>
<comment type="subcellular location">
    <subcellularLocation>
        <location evidence="1 8">Nucleus</location>
    </subcellularLocation>
</comment>
<keyword evidence="11" id="KW-1185">Reference proteome</keyword>
<evidence type="ECO:0000256" key="9">
    <source>
        <dbReference type="SAM" id="MobiDB-lite"/>
    </source>
</evidence>
<evidence type="ECO:0000256" key="3">
    <source>
        <dbReference type="ARBA" id="ARBA00011837"/>
    </source>
</evidence>
<protein>
    <recommendedName>
        <fullName evidence="8">Mediator of RNA polymerase II transcription subunit 8</fullName>
    </recommendedName>
    <alternativeName>
        <fullName evidence="8">Mediator complex subunit 8</fullName>
    </alternativeName>
</protein>
<comment type="function">
    <text evidence="8">Component of the Mediator complex, a coactivator involved in the regulated transcription of nearly all RNA polymerase II-dependent genes. Mediator functions as a bridge to convey information from gene-specific regulatory proteins to the basal RNA polymerase II transcription machinery. Mediator is recruited to promoters by direct interactions with regulatory proteins and serves as a scaffold for the assembly of a functional preinitiation complex with RNA polymerase II and the general transcription factors.</text>
</comment>
<dbReference type="AlphaFoldDB" id="A0A833S4J2"/>
<dbReference type="Proteomes" id="UP000655588">
    <property type="component" value="Unassembled WGS sequence"/>
</dbReference>
<gene>
    <name evidence="8" type="primary">MED8</name>
    <name evidence="10" type="ORF">E2986_06438</name>
</gene>
<accession>A0A833S4J2</accession>
<evidence type="ECO:0000256" key="7">
    <source>
        <dbReference type="ARBA" id="ARBA00023242"/>
    </source>
</evidence>
<dbReference type="EMBL" id="WNWW01000937">
    <property type="protein sequence ID" value="KAF3420543.1"/>
    <property type="molecule type" value="Genomic_DNA"/>
</dbReference>
<keyword evidence="5 8" id="KW-0010">Activator</keyword>
<comment type="caution">
    <text evidence="10">The sequence shown here is derived from an EMBL/GenBank/DDBJ whole genome shotgun (WGS) entry which is preliminary data.</text>
</comment>
<evidence type="ECO:0000256" key="8">
    <source>
        <dbReference type="RuleBase" id="RU364144"/>
    </source>
</evidence>
<evidence type="ECO:0000256" key="1">
    <source>
        <dbReference type="ARBA" id="ARBA00004123"/>
    </source>
</evidence>
<comment type="subunit">
    <text evidence="3 8">Component of the Mediator complex.</text>
</comment>
<keyword evidence="7 8" id="KW-0539">Nucleus</keyword>
<dbReference type="InterPro" id="IPR019364">
    <property type="entry name" value="Mediatior_Med8_fun/met"/>
</dbReference>
<keyword evidence="6 8" id="KW-0804">Transcription</keyword>
<dbReference type="Gene3D" id="1.20.58.1710">
    <property type="match status" value="1"/>
</dbReference>
<evidence type="ECO:0000256" key="6">
    <source>
        <dbReference type="ARBA" id="ARBA00023163"/>
    </source>
</evidence>
<name>A0A833S4J2_9HYME</name>
<feature type="compositionally biased region" description="Polar residues" evidence="9">
    <location>
        <begin position="258"/>
        <end position="274"/>
    </location>
</feature>
<dbReference type="PANTHER" id="PTHR13074">
    <property type="entry name" value="MEDIATOR OF RNA POLYMERASE II TRANSCRIPTION SUBUNIT 8"/>
    <property type="match status" value="1"/>
</dbReference>
<evidence type="ECO:0000256" key="2">
    <source>
        <dbReference type="ARBA" id="ARBA00005716"/>
    </source>
</evidence>
<dbReference type="GO" id="GO:0000978">
    <property type="term" value="F:RNA polymerase II cis-regulatory region sequence-specific DNA binding"/>
    <property type="evidence" value="ECO:0007669"/>
    <property type="project" value="TreeGrafter"/>
</dbReference>
<keyword evidence="4 8" id="KW-0805">Transcription regulation</keyword>
<feature type="region of interest" description="Disordered" evidence="9">
    <location>
        <begin position="254"/>
        <end position="274"/>
    </location>
</feature>
<organism evidence="10 11">
    <name type="scientific">Frieseomelitta varia</name>
    <dbReference type="NCBI Taxonomy" id="561572"/>
    <lineage>
        <taxon>Eukaryota</taxon>
        <taxon>Metazoa</taxon>
        <taxon>Ecdysozoa</taxon>
        <taxon>Arthropoda</taxon>
        <taxon>Hexapoda</taxon>
        <taxon>Insecta</taxon>
        <taxon>Pterygota</taxon>
        <taxon>Neoptera</taxon>
        <taxon>Endopterygota</taxon>
        <taxon>Hymenoptera</taxon>
        <taxon>Apocrita</taxon>
        <taxon>Aculeata</taxon>
        <taxon>Apoidea</taxon>
        <taxon>Anthophila</taxon>
        <taxon>Apidae</taxon>
        <taxon>Frieseomelitta</taxon>
    </lineage>
</organism>
<dbReference type="GO" id="GO:0016592">
    <property type="term" value="C:mediator complex"/>
    <property type="evidence" value="ECO:0007669"/>
    <property type="project" value="InterPro"/>
</dbReference>
<sequence length="298" mass="33363">MQREEKQLDSALEAIIMRVNDLKTAIAAMIFKLEHEYETLNWPNFLDNFALISGHLTSLSKILGHDKAPNLRNLTVLPLRLSPEKDDELLRLTEGRIPTFAHDLVPDYLRTKVEPQAEQKMIQLEAKAANLNYETSHRQKNVFYVLQYFYLYLYEHSILQYVHLASGTLNVICLLKYKQVAQYTKVINHVWDIANKAREEWESEAGSRATQAQTSSTADTHALVAAVGMGKGLKSDSVQMVQSGVNSVPSGMMVGRPGNQQQTPGQGSLGNPSMGQMNKAPSAIKTNIKAASQIHPYR</sequence>
<dbReference type="PANTHER" id="PTHR13074:SF9">
    <property type="entry name" value="MEDIATOR OF RNA POLYMERASE II TRANSCRIPTION SUBUNIT 8"/>
    <property type="match status" value="1"/>
</dbReference>
<comment type="similarity">
    <text evidence="2 8">Belongs to the Mediator complex subunit 8 family.</text>
</comment>